<keyword evidence="2" id="KW-0238">DNA-binding</keyword>
<sequence length="362" mass="40360">MQHRIIIHCQKLPNHQKLPIGAAAGRLPRERCLKHKNQSPEQRLALRHRDLHAQNGSCEAFRFLLHMIELICTHYVVISQDEVVPILHIVPTLEIRYSDRMSNRIKELRRLRGLTQDNLGKLAGTGRSQIVKLERGERRLTVEWMRRLARALECHPADLLLDEPMTDGFGETEADASFALERSSESGVFDRHVQAHTSGSYGMEAEFAPHSGEAAPASVSVPSTASLLRDVEVRGVAVGGNESCFEFNGEVVDRVRRPPGIAGASNVFAIYVVGQSMSPRFEEGEIVFVHPGRPATSGCDVIVELHGHNGDPGQCYIKRLVKKTPTRTVLQQFNPARDDISFDNDNIRAMYRILTASELLGV</sequence>
<dbReference type="PANTHER" id="PTHR40661">
    <property type="match status" value="1"/>
</dbReference>
<organism evidence="5 6">
    <name type="scientific">Denitrobaculum tricleocarpae</name>
    <dbReference type="NCBI Taxonomy" id="2591009"/>
    <lineage>
        <taxon>Bacteria</taxon>
        <taxon>Pseudomonadati</taxon>
        <taxon>Pseudomonadota</taxon>
        <taxon>Alphaproteobacteria</taxon>
        <taxon>Rhodospirillales</taxon>
        <taxon>Rhodospirillaceae</taxon>
        <taxon>Denitrobaculum</taxon>
    </lineage>
</organism>
<comment type="caution">
    <text evidence="5">The sequence shown here is derived from an EMBL/GenBank/DDBJ whole genome shotgun (WGS) entry which is preliminary data.</text>
</comment>
<dbReference type="Gene3D" id="1.10.260.40">
    <property type="entry name" value="lambda repressor-like DNA-binding domains"/>
    <property type="match status" value="1"/>
</dbReference>
<dbReference type="InterPro" id="IPR010982">
    <property type="entry name" value="Lambda_DNA-bd_dom_sf"/>
</dbReference>
<feature type="domain" description="HTH cro/C1-type" evidence="4">
    <location>
        <begin position="105"/>
        <end position="159"/>
    </location>
</feature>
<reference evidence="5 6" key="1">
    <citation type="submission" date="2019-06" db="EMBL/GenBank/DDBJ databases">
        <title>Whole genome sequence for Rhodospirillaceae sp. R148.</title>
        <authorList>
            <person name="Wang G."/>
        </authorList>
    </citation>
    <scope>NUCLEOTIDE SEQUENCE [LARGE SCALE GENOMIC DNA]</scope>
    <source>
        <strain evidence="5 6">R148</strain>
    </source>
</reference>
<dbReference type="EMBL" id="VHSH01000003">
    <property type="protein sequence ID" value="TQV80861.1"/>
    <property type="molecule type" value="Genomic_DNA"/>
</dbReference>
<keyword evidence="3" id="KW-0804">Transcription</keyword>
<keyword evidence="1" id="KW-0805">Transcription regulation</keyword>
<dbReference type="InterPro" id="IPR039418">
    <property type="entry name" value="LexA-like"/>
</dbReference>
<evidence type="ECO:0000256" key="3">
    <source>
        <dbReference type="ARBA" id="ARBA00023163"/>
    </source>
</evidence>
<evidence type="ECO:0000256" key="2">
    <source>
        <dbReference type="ARBA" id="ARBA00023125"/>
    </source>
</evidence>
<evidence type="ECO:0000313" key="6">
    <source>
        <dbReference type="Proteomes" id="UP000315252"/>
    </source>
</evidence>
<dbReference type="InterPro" id="IPR015927">
    <property type="entry name" value="Peptidase_S24_S26A/B/C"/>
</dbReference>
<dbReference type="SMART" id="SM00530">
    <property type="entry name" value="HTH_XRE"/>
    <property type="match status" value="1"/>
</dbReference>
<dbReference type="Proteomes" id="UP000315252">
    <property type="component" value="Unassembled WGS sequence"/>
</dbReference>
<evidence type="ECO:0000313" key="5">
    <source>
        <dbReference type="EMBL" id="TQV80861.1"/>
    </source>
</evidence>
<dbReference type="PROSITE" id="PS50943">
    <property type="entry name" value="HTH_CROC1"/>
    <property type="match status" value="1"/>
</dbReference>
<name>A0A545TUM3_9PROT</name>
<protein>
    <submittedName>
        <fullName evidence="5">Helix-turn-helix transcriptional regulator</fullName>
    </submittedName>
</protein>
<dbReference type="Pfam" id="PF01381">
    <property type="entry name" value="HTH_3"/>
    <property type="match status" value="1"/>
</dbReference>
<evidence type="ECO:0000259" key="4">
    <source>
        <dbReference type="PROSITE" id="PS50943"/>
    </source>
</evidence>
<gene>
    <name evidence="5" type="ORF">FKG95_11985</name>
</gene>
<dbReference type="AlphaFoldDB" id="A0A545TUM3"/>
<keyword evidence="6" id="KW-1185">Reference proteome</keyword>
<dbReference type="SUPFAM" id="SSF47413">
    <property type="entry name" value="lambda repressor-like DNA-binding domains"/>
    <property type="match status" value="1"/>
</dbReference>
<dbReference type="OrthoDB" id="9792157at2"/>
<dbReference type="InterPro" id="IPR001387">
    <property type="entry name" value="Cro/C1-type_HTH"/>
</dbReference>
<dbReference type="PANTHER" id="PTHR40661:SF3">
    <property type="entry name" value="FELS-1 PROPHAGE TRANSCRIPTIONAL REGULATOR"/>
    <property type="match status" value="1"/>
</dbReference>
<dbReference type="CDD" id="cd06529">
    <property type="entry name" value="S24_LexA-like"/>
    <property type="match status" value="1"/>
</dbReference>
<accession>A0A545TUM3</accession>
<evidence type="ECO:0000256" key="1">
    <source>
        <dbReference type="ARBA" id="ARBA00023015"/>
    </source>
</evidence>
<dbReference type="Pfam" id="PF00717">
    <property type="entry name" value="Peptidase_S24"/>
    <property type="match status" value="1"/>
</dbReference>
<dbReference type="SUPFAM" id="SSF51306">
    <property type="entry name" value="LexA/Signal peptidase"/>
    <property type="match status" value="1"/>
</dbReference>
<dbReference type="Gene3D" id="2.10.109.10">
    <property type="entry name" value="Umud Fragment, subunit A"/>
    <property type="match status" value="1"/>
</dbReference>
<dbReference type="CDD" id="cd00093">
    <property type="entry name" value="HTH_XRE"/>
    <property type="match status" value="1"/>
</dbReference>
<dbReference type="GO" id="GO:0003677">
    <property type="term" value="F:DNA binding"/>
    <property type="evidence" value="ECO:0007669"/>
    <property type="project" value="UniProtKB-KW"/>
</dbReference>
<dbReference type="InterPro" id="IPR036286">
    <property type="entry name" value="LexA/Signal_pep-like_sf"/>
</dbReference>
<proteinExistence type="predicted"/>